<dbReference type="InterPro" id="IPR035979">
    <property type="entry name" value="RBD_domain_sf"/>
</dbReference>
<dbReference type="GeneID" id="54417494"/>
<feature type="compositionally biased region" description="Pro residues" evidence="4">
    <location>
        <begin position="238"/>
        <end position="254"/>
    </location>
</feature>
<reference evidence="8" key="2">
    <citation type="submission" date="2020-04" db="EMBL/GenBank/DDBJ databases">
        <authorList>
            <consortium name="NCBI Genome Project"/>
        </authorList>
    </citation>
    <scope>NUCLEOTIDE SEQUENCE</scope>
    <source>
        <strain evidence="8">CBS 781.70</strain>
    </source>
</reference>
<dbReference type="SMART" id="SM00360">
    <property type="entry name" value="RRM"/>
    <property type="match status" value="1"/>
</dbReference>
<feature type="region of interest" description="Disordered" evidence="4">
    <location>
        <begin position="237"/>
        <end position="259"/>
    </location>
</feature>
<evidence type="ECO:0000256" key="4">
    <source>
        <dbReference type="SAM" id="MobiDB-lite"/>
    </source>
</evidence>
<dbReference type="InterPro" id="IPR012677">
    <property type="entry name" value="Nucleotide-bd_a/b_plait_sf"/>
</dbReference>
<evidence type="ECO:0000313" key="7">
    <source>
        <dbReference type="Proteomes" id="UP000504638"/>
    </source>
</evidence>
<dbReference type="InterPro" id="IPR025742">
    <property type="entry name" value="CSTF2_hinge"/>
</dbReference>
<reference evidence="8" key="3">
    <citation type="submission" date="2025-04" db="UniProtKB">
        <authorList>
            <consortium name="RefSeq"/>
        </authorList>
    </citation>
    <scope>IDENTIFICATION</scope>
    <source>
        <strain evidence="8">CBS 781.70</strain>
    </source>
</reference>
<dbReference type="Gene3D" id="3.30.70.330">
    <property type="match status" value="1"/>
</dbReference>
<feature type="region of interest" description="Disordered" evidence="4">
    <location>
        <begin position="86"/>
        <end position="111"/>
    </location>
</feature>
<dbReference type="SUPFAM" id="SSF54928">
    <property type="entry name" value="RNA-binding domain, RBD"/>
    <property type="match status" value="1"/>
</dbReference>
<dbReference type="PROSITE" id="PS50102">
    <property type="entry name" value="RRM"/>
    <property type="match status" value="1"/>
</dbReference>
<feature type="domain" description="RRM" evidence="5">
    <location>
        <begin position="7"/>
        <end position="85"/>
    </location>
</feature>
<dbReference type="PANTHER" id="PTHR45735">
    <property type="entry name" value="CLEAVAGE STIMULATION FACTOR SUBUNIT 2"/>
    <property type="match status" value="1"/>
</dbReference>
<evidence type="ECO:0000313" key="6">
    <source>
        <dbReference type="EMBL" id="KAF1816013.1"/>
    </source>
</evidence>
<dbReference type="RefSeq" id="XP_033537644.1">
    <property type="nucleotide sequence ID" value="XM_033676924.1"/>
</dbReference>
<evidence type="ECO:0000259" key="5">
    <source>
        <dbReference type="PROSITE" id="PS50102"/>
    </source>
</evidence>
<keyword evidence="3" id="KW-0694">RNA-binding</keyword>
<dbReference type="AlphaFoldDB" id="A0A6G1GDA5"/>
<dbReference type="CDD" id="cd12398">
    <property type="entry name" value="RRM_CSTF2_RNA15_like"/>
    <property type="match status" value="1"/>
</dbReference>
<keyword evidence="7" id="KW-1185">Reference proteome</keyword>
<sequence length="300" mass="32197">MASKAGRVVFIGNIPYGVTEETIIDTLSRVGQVLNFRLVYDKETGKPKGFGFAEFIDADAAASAVRNLNDYEMMGRKLRVDYSNDGAAHESHSVPSNYTAPPPLTTHPDPSLLQQMSGVPSLPPLPPGADVPPNLLAIDVISTTLKTLPPAQLLDILSQMKGLVASDPSKATELLKAAPQLSYAVFQSLLLLGLVEQDVLASVLEHINGYPPPPQHQQQQQYQVQYPPMSNPIMGAAPTPPPQYGMQAPPPQQAPAPALGGRDDLIRQVMSLSPAQIEAMPPAEKAQLMMLRQQFAAGGR</sequence>
<dbReference type="InterPro" id="IPR000504">
    <property type="entry name" value="RRM_dom"/>
</dbReference>
<dbReference type="OrthoDB" id="272703at2759"/>
<dbReference type="PANTHER" id="PTHR45735:SF2">
    <property type="entry name" value="CLEAVAGE STIMULATION FACTOR SUBUNIT 2"/>
    <property type="match status" value="1"/>
</dbReference>
<dbReference type="GO" id="GO:0003729">
    <property type="term" value="F:mRNA binding"/>
    <property type="evidence" value="ECO:0007669"/>
    <property type="project" value="TreeGrafter"/>
</dbReference>
<dbReference type="Proteomes" id="UP000504638">
    <property type="component" value="Unplaced"/>
</dbReference>
<dbReference type="GO" id="GO:0005847">
    <property type="term" value="C:mRNA cleavage and polyadenylation specificity factor complex"/>
    <property type="evidence" value="ECO:0007669"/>
    <property type="project" value="TreeGrafter"/>
</dbReference>
<name>A0A6G1GDA5_9PEZI</name>
<reference evidence="6 8" key="1">
    <citation type="submission" date="2020-01" db="EMBL/GenBank/DDBJ databases">
        <authorList>
            <consortium name="DOE Joint Genome Institute"/>
            <person name="Haridas S."/>
            <person name="Albert R."/>
            <person name="Binder M."/>
            <person name="Bloem J."/>
            <person name="Labutti K."/>
            <person name="Salamov A."/>
            <person name="Andreopoulos B."/>
            <person name="Baker S.E."/>
            <person name="Barry K."/>
            <person name="Bills G."/>
            <person name="Bluhm B.H."/>
            <person name="Cannon C."/>
            <person name="Castanera R."/>
            <person name="Culley D.E."/>
            <person name="Daum C."/>
            <person name="Ezra D."/>
            <person name="Gonzalez J.B."/>
            <person name="Henrissat B."/>
            <person name="Kuo A."/>
            <person name="Liang C."/>
            <person name="Lipzen A."/>
            <person name="Lutzoni F."/>
            <person name="Magnuson J."/>
            <person name="Mondo S."/>
            <person name="Nolan M."/>
            <person name="Ohm R."/>
            <person name="Pangilinan J."/>
            <person name="Park H.-J."/>
            <person name="Ramirez L."/>
            <person name="Alfaro M."/>
            <person name="Sun H."/>
            <person name="Tritt A."/>
            <person name="Yoshinaga Y."/>
            <person name="Zwiers L.-H."/>
            <person name="Turgeon B.G."/>
            <person name="Goodwin S.B."/>
            <person name="Spatafora J.W."/>
            <person name="Crous P.W."/>
            <person name="Grigoriev I.V."/>
        </authorList>
    </citation>
    <scope>NUCLEOTIDE SEQUENCE</scope>
    <source>
        <strain evidence="6 8">CBS 781.70</strain>
    </source>
</reference>
<gene>
    <name evidence="6 8" type="ORF">P152DRAFT_408534</name>
</gene>
<protein>
    <recommendedName>
        <fullName evidence="5">RRM domain-containing protein</fullName>
    </recommendedName>
</protein>
<dbReference type="Pfam" id="PF00076">
    <property type="entry name" value="RRM_1"/>
    <property type="match status" value="1"/>
</dbReference>
<evidence type="ECO:0000256" key="3">
    <source>
        <dbReference type="PROSITE-ProRule" id="PRU00176"/>
    </source>
</evidence>
<dbReference type="GO" id="GO:0031124">
    <property type="term" value="P:mRNA 3'-end processing"/>
    <property type="evidence" value="ECO:0007669"/>
    <property type="project" value="InterPro"/>
</dbReference>
<dbReference type="EMBL" id="ML975150">
    <property type="protein sequence ID" value="KAF1816013.1"/>
    <property type="molecule type" value="Genomic_DNA"/>
</dbReference>
<organism evidence="6">
    <name type="scientific">Eremomyces bilateralis CBS 781.70</name>
    <dbReference type="NCBI Taxonomy" id="1392243"/>
    <lineage>
        <taxon>Eukaryota</taxon>
        <taxon>Fungi</taxon>
        <taxon>Dikarya</taxon>
        <taxon>Ascomycota</taxon>
        <taxon>Pezizomycotina</taxon>
        <taxon>Dothideomycetes</taxon>
        <taxon>Dothideomycetes incertae sedis</taxon>
        <taxon>Eremomycetales</taxon>
        <taxon>Eremomycetaceae</taxon>
        <taxon>Eremomyces</taxon>
    </lineage>
</organism>
<dbReference type="Gene3D" id="1.10.20.70">
    <property type="entry name" value="Transcription termination and cleavage factor, C-terminal domain"/>
    <property type="match status" value="1"/>
</dbReference>
<dbReference type="Pfam" id="PF14304">
    <property type="entry name" value="CSTF_C"/>
    <property type="match status" value="1"/>
</dbReference>
<dbReference type="InterPro" id="IPR026896">
    <property type="entry name" value="CSTF_C"/>
</dbReference>
<dbReference type="Gene3D" id="1.25.40.630">
    <property type="match status" value="1"/>
</dbReference>
<comment type="subcellular location">
    <subcellularLocation>
        <location evidence="1">Nucleus</location>
    </subcellularLocation>
</comment>
<dbReference type="InterPro" id="IPR038192">
    <property type="entry name" value="CSTF_C_sf"/>
</dbReference>
<accession>A0A6G1GDA5</accession>
<evidence type="ECO:0000256" key="1">
    <source>
        <dbReference type="ARBA" id="ARBA00004123"/>
    </source>
</evidence>
<proteinExistence type="predicted"/>
<evidence type="ECO:0000256" key="2">
    <source>
        <dbReference type="ARBA" id="ARBA00023242"/>
    </source>
</evidence>
<dbReference type="Pfam" id="PF14327">
    <property type="entry name" value="CSTF2_hinge"/>
    <property type="match status" value="1"/>
</dbReference>
<evidence type="ECO:0000313" key="8">
    <source>
        <dbReference type="RefSeq" id="XP_033537644.1"/>
    </source>
</evidence>
<keyword evidence="2" id="KW-0539">Nucleus</keyword>